<evidence type="ECO:0000313" key="2">
    <source>
        <dbReference type="Proteomes" id="UP000594468"/>
    </source>
</evidence>
<dbReference type="Proteomes" id="UP000594468">
    <property type="component" value="Chromosome"/>
</dbReference>
<dbReference type="RefSeq" id="WP_195169039.1">
    <property type="nucleotide sequence ID" value="NZ_CP062983.1"/>
</dbReference>
<reference evidence="1 2" key="1">
    <citation type="submission" date="2020-02" db="EMBL/GenBank/DDBJ databases">
        <authorList>
            <person name="Zheng R.K."/>
            <person name="Sun C.M."/>
        </authorList>
    </citation>
    <scope>NUCLEOTIDE SEQUENCE [LARGE SCALE GENOMIC DNA]</scope>
    <source>
        <strain evidence="2">rifampicinis</strain>
    </source>
</reference>
<keyword evidence="2" id="KW-1185">Reference proteome</keyword>
<name>A0A7S8E5W2_9CHLR</name>
<dbReference type="KEGG" id="pmet:G4Y79_14750"/>
<gene>
    <name evidence="1" type="ORF">G4Y79_14750</name>
</gene>
<dbReference type="EMBL" id="CP062983">
    <property type="protein sequence ID" value="QPC80964.1"/>
    <property type="molecule type" value="Genomic_DNA"/>
</dbReference>
<dbReference type="AlphaFoldDB" id="A0A7S8E5W2"/>
<accession>A0A7S8E5W2</accession>
<proteinExistence type="predicted"/>
<protein>
    <submittedName>
        <fullName evidence="1">Uncharacterized protein</fullName>
    </submittedName>
</protein>
<sequence>MALTNLYERIMSQKGSLENLMARVPGFRGYQEKQARRKADTLLRQHLSSEFQKLVNRFGRIEHEILDGGKGLKYMSRTREVKSKMQSYTDRVSTAAPKYSGMWASIKIDDEALDRVYAFDEAQIRFQIALEKALDELEAKVKAGEAFDSELDAVYDTAVEAIEAFNMREDIILELSKDL</sequence>
<evidence type="ECO:0000313" key="1">
    <source>
        <dbReference type="EMBL" id="QPC80964.1"/>
    </source>
</evidence>
<organism evidence="1 2">
    <name type="scientific">Phototrophicus methaneseepsis</name>
    <dbReference type="NCBI Taxonomy" id="2710758"/>
    <lineage>
        <taxon>Bacteria</taxon>
        <taxon>Bacillati</taxon>
        <taxon>Chloroflexota</taxon>
        <taxon>Candidatus Thermofontia</taxon>
        <taxon>Phototrophicales</taxon>
        <taxon>Phototrophicaceae</taxon>
        <taxon>Phototrophicus</taxon>
    </lineage>
</organism>